<keyword evidence="2 5" id="KW-0812">Transmembrane</keyword>
<evidence type="ECO:0000256" key="1">
    <source>
        <dbReference type="ARBA" id="ARBA00004651"/>
    </source>
</evidence>
<feature type="transmembrane region" description="Helical" evidence="5">
    <location>
        <begin position="172"/>
        <end position="190"/>
    </location>
</feature>
<dbReference type="Pfam" id="PF07690">
    <property type="entry name" value="MFS_1"/>
    <property type="match status" value="2"/>
</dbReference>
<reference evidence="7 8" key="1">
    <citation type="submission" date="2022-01" db="EMBL/GenBank/DDBJ databases">
        <title>Novel bile acid biosynthetic pathways are enriched in the microbiome of centenarians.</title>
        <authorList>
            <person name="Sato Y."/>
            <person name="Atarashi K."/>
            <person name="Plichta R.D."/>
            <person name="Arai Y."/>
            <person name="Sasajima S."/>
            <person name="Kearney M.S."/>
            <person name="Suda W."/>
            <person name="Takeshita K."/>
            <person name="Sasaki T."/>
            <person name="Okamoto S."/>
            <person name="Skelly N.A."/>
            <person name="Okamura Y."/>
            <person name="Vlamakis H."/>
            <person name="Li Y."/>
            <person name="Tanoue T."/>
            <person name="Takei H."/>
            <person name="Nittono H."/>
            <person name="Narushima S."/>
            <person name="Irie J."/>
            <person name="Itoh H."/>
            <person name="Moriya K."/>
            <person name="Sugiura Y."/>
            <person name="Suematsu M."/>
            <person name="Moritoki N."/>
            <person name="Shibata S."/>
            <person name="Littman R.D."/>
            <person name="Fischbach A.M."/>
            <person name="Uwamino Y."/>
            <person name="Inoue T."/>
            <person name="Honda A."/>
            <person name="Hattori M."/>
            <person name="Murai T."/>
            <person name="Xavier J.R."/>
            <person name="Hirose N."/>
            <person name="Honda K."/>
        </authorList>
    </citation>
    <scope>NUCLEOTIDE SEQUENCE [LARGE SCALE GENOMIC DNA]</scope>
    <source>
        <strain evidence="7 8">CE91-St30</strain>
    </source>
</reference>
<evidence type="ECO:0000256" key="2">
    <source>
        <dbReference type="ARBA" id="ARBA00022692"/>
    </source>
</evidence>
<feature type="transmembrane region" description="Helical" evidence="5">
    <location>
        <begin position="79"/>
        <end position="101"/>
    </location>
</feature>
<feature type="transmembrane region" description="Helical" evidence="5">
    <location>
        <begin position="275"/>
        <end position="297"/>
    </location>
</feature>
<evidence type="ECO:0000256" key="5">
    <source>
        <dbReference type="SAM" id="Phobius"/>
    </source>
</evidence>
<organism evidence="7 8">
    <name type="scientific">Raoultibacter timonensis</name>
    <dbReference type="NCBI Taxonomy" id="1907662"/>
    <lineage>
        <taxon>Bacteria</taxon>
        <taxon>Bacillati</taxon>
        <taxon>Actinomycetota</taxon>
        <taxon>Coriobacteriia</taxon>
        <taxon>Eggerthellales</taxon>
        <taxon>Eggerthellaceae</taxon>
        <taxon>Raoultibacter</taxon>
    </lineage>
</organism>
<feature type="transmembrane region" description="Helical" evidence="5">
    <location>
        <begin position="375"/>
        <end position="394"/>
    </location>
</feature>
<evidence type="ECO:0000313" key="8">
    <source>
        <dbReference type="Proteomes" id="UP001320544"/>
    </source>
</evidence>
<dbReference type="Proteomes" id="UP001320544">
    <property type="component" value="Chromosome"/>
</dbReference>
<dbReference type="InterPro" id="IPR020846">
    <property type="entry name" value="MFS_dom"/>
</dbReference>
<accession>A0ABM7WKH6</accession>
<dbReference type="EMBL" id="AP025564">
    <property type="protein sequence ID" value="BDE96879.1"/>
    <property type="molecule type" value="Genomic_DNA"/>
</dbReference>
<protein>
    <submittedName>
        <fullName evidence="7">MFS transporter</fullName>
    </submittedName>
</protein>
<evidence type="ECO:0000256" key="3">
    <source>
        <dbReference type="ARBA" id="ARBA00022989"/>
    </source>
</evidence>
<sequence length="411" mass="42992">MSEKTKISAGQIGVFAALMCMYFIAPTHSAVNVASTGLMSTYGVDANAISYMVSITNLLEIPAAFVIGLVAGRKLSYRVCALLATALVFIGGLPTFLGAALPWEGILVTRAILGLGLGCFMPVVLGVITLMFQKESVRATMMSVASVIFNIGMIVTTNVAGILGAISWNLAWGIYLFSLVPFVLCIFLLTPKNVPAVPETDDKGEKVKIKLPVSGWLLLVLFLGGIIMSQSLFNLGGATIGAVVDNPAVIGTIFSLFSVGAIAAALLFGPAYKFLNASVIPVFWIVGIAGYVLWYVAHVTGNVALFYVAIILAGFGTNTMTVGVPMLLSTFVAPAIVGAVMGFSYVFQNGGGFLASPIDQLVSTVAGADAIMSSVWIFNIVIGVIVLIGLFYVAKKAKKMSADKAAEPSEA</sequence>
<feature type="transmembrane region" description="Helical" evidence="5">
    <location>
        <begin position="248"/>
        <end position="268"/>
    </location>
</feature>
<feature type="transmembrane region" description="Helical" evidence="5">
    <location>
        <begin position="12"/>
        <end position="31"/>
    </location>
</feature>
<keyword evidence="4 5" id="KW-0472">Membrane</keyword>
<evidence type="ECO:0000313" key="7">
    <source>
        <dbReference type="EMBL" id="BDE96879.1"/>
    </source>
</evidence>
<feature type="transmembrane region" description="Helical" evidence="5">
    <location>
        <begin position="107"/>
        <end position="132"/>
    </location>
</feature>
<feature type="transmembrane region" description="Helical" evidence="5">
    <location>
        <begin position="327"/>
        <end position="347"/>
    </location>
</feature>
<dbReference type="RefSeq" id="WP_102377658.1">
    <property type="nucleotide sequence ID" value="NZ_AP025564.1"/>
</dbReference>
<feature type="transmembrane region" description="Helical" evidence="5">
    <location>
        <begin position="211"/>
        <end position="228"/>
    </location>
</feature>
<feature type="transmembrane region" description="Helical" evidence="5">
    <location>
        <begin position="303"/>
        <end position="320"/>
    </location>
</feature>
<dbReference type="Gene3D" id="1.20.1250.20">
    <property type="entry name" value="MFS general substrate transporter like domains"/>
    <property type="match status" value="2"/>
</dbReference>
<feature type="domain" description="Major facilitator superfamily (MFS) profile" evidence="6">
    <location>
        <begin position="6"/>
        <end position="398"/>
    </location>
</feature>
<comment type="subcellular location">
    <subcellularLocation>
        <location evidence="1">Cell membrane</location>
        <topology evidence="1">Multi-pass membrane protein</topology>
    </subcellularLocation>
</comment>
<keyword evidence="8" id="KW-1185">Reference proteome</keyword>
<dbReference type="PROSITE" id="PS50850">
    <property type="entry name" value="MFS"/>
    <property type="match status" value="1"/>
</dbReference>
<dbReference type="InterPro" id="IPR011701">
    <property type="entry name" value="MFS"/>
</dbReference>
<proteinExistence type="predicted"/>
<name>A0ABM7WKH6_9ACTN</name>
<keyword evidence="3 5" id="KW-1133">Transmembrane helix</keyword>
<gene>
    <name evidence="7" type="ORF">CE91St30_22120</name>
</gene>
<dbReference type="SUPFAM" id="SSF103473">
    <property type="entry name" value="MFS general substrate transporter"/>
    <property type="match status" value="1"/>
</dbReference>
<evidence type="ECO:0000256" key="4">
    <source>
        <dbReference type="ARBA" id="ARBA00023136"/>
    </source>
</evidence>
<feature type="transmembrane region" description="Helical" evidence="5">
    <location>
        <begin position="51"/>
        <end position="72"/>
    </location>
</feature>
<feature type="transmembrane region" description="Helical" evidence="5">
    <location>
        <begin position="144"/>
        <end position="166"/>
    </location>
</feature>
<evidence type="ECO:0000259" key="6">
    <source>
        <dbReference type="PROSITE" id="PS50850"/>
    </source>
</evidence>
<dbReference type="InterPro" id="IPR036259">
    <property type="entry name" value="MFS_trans_sf"/>
</dbReference>